<dbReference type="RefSeq" id="WP_248655818.1">
    <property type="nucleotide sequence ID" value="NZ_CP096658.1"/>
</dbReference>
<sequence length="71" mass="7868">MTDVTSPNADDCAPTDDPPSDRPADLRAVVEERDDRPDECTLYPPDADDEALVAEWITAEEGSFVDLDEMR</sequence>
<proteinExistence type="predicted"/>
<protein>
    <recommendedName>
        <fullName evidence="2">DUF7511 domain-containing protein</fullName>
    </recommendedName>
</protein>
<evidence type="ECO:0000256" key="1">
    <source>
        <dbReference type="SAM" id="MobiDB-lite"/>
    </source>
</evidence>
<dbReference type="KEGG" id="haxz:M0R88_04765"/>
<accession>A0A8U0IL64</accession>
<feature type="region of interest" description="Disordered" evidence="1">
    <location>
        <begin position="1"/>
        <end position="24"/>
    </location>
</feature>
<dbReference type="GeneID" id="72189142"/>
<dbReference type="AlphaFoldDB" id="A0A8U0IL64"/>
<reference evidence="3" key="1">
    <citation type="submission" date="2022-04" db="EMBL/GenBank/DDBJ databases">
        <title>Diverse halophilic archaea isolated from saline environments.</title>
        <authorList>
            <person name="Cui H.-L."/>
        </authorList>
    </citation>
    <scope>NUCLEOTIDE SEQUENCE</scope>
    <source>
        <strain evidence="3">XZYJT40</strain>
    </source>
</reference>
<gene>
    <name evidence="3" type="ORF">M0R88_04765</name>
</gene>
<organism evidence="3 4">
    <name type="scientific">Halorussus gelatinilyticus</name>
    <dbReference type="NCBI Taxonomy" id="2937524"/>
    <lineage>
        <taxon>Archaea</taxon>
        <taxon>Methanobacteriati</taxon>
        <taxon>Methanobacteriota</taxon>
        <taxon>Stenosarchaea group</taxon>
        <taxon>Halobacteria</taxon>
        <taxon>Halobacteriales</taxon>
        <taxon>Haladaptataceae</taxon>
        <taxon>Halorussus</taxon>
    </lineage>
</organism>
<evidence type="ECO:0000259" key="2">
    <source>
        <dbReference type="Pfam" id="PF24351"/>
    </source>
</evidence>
<dbReference type="EMBL" id="CP096658">
    <property type="protein sequence ID" value="UPW01416.1"/>
    <property type="molecule type" value="Genomic_DNA"/>
</dbReference>
<name>A0A8U0IL64_9EURY</name>
<dbReference type="InterPro" id="IPR055933">
    <property type="entry name" value="DUF7511"/>
</dbReference>
<feature type="domain" description="DUF7511" evidence="2">
    <location>
        <begin position="25"/>
        <end position="71"/>
    </location>
</feature>
<keyword evidence="4" id="KW-1185">Reference proteome</keyword>
<evidence type="ECO:0000313" key="3">
    <source>
        <dbReference type="EMBL" id="UPW01416.1"/>
    </source>
</evidence>
<evidence type="ECO:0000313" key="4">
    <source>
        <dbReference type="Proteomes" id="UP000830434"/>
    </source>
</evidence>
<dbReference type="Proteomes" id="UP000830434">
    <property type="component" value="Chromosome"/>
</dbReference>
<dbReference type="Pfam" id="PF24351">
    <property type="entry name" value="DUF7511"/>
    <property type="match status" value="1"/>
</dbReference>